<gene>
    <name evidence="3" type="ORF">AAFF_G00112080</name>
</gene>
<evidence type="ECO:0000313" key="3">
    <source>
        <dbReference type="EMBL" id="KAJ8353064.1"/>
    </source>
</evidence>
<dbReference type="AlphaFoldDB" id="A0AAD7R1K1"/>
<evidence type="ECO:0000313" key="4">
    <source>
        <dbReference type="Proteomes" id="UP001221898"/>
    </source>
</evidence>
<proteinExistence type="predicted"/>
<evidence type="ECO:0000256" key="2">
    <source>
        <dbReference type="SAM" id="MobiDB-lite"/>
    </source>
</evidence>
<organism evidence="3 4">
    <name type="scientific">Aldrovandia affinis</name>
    <dbReference type="NCBI Taxonomy" id="143900"/>
    <lineage>
        <taxon>Eukaryota</taxon>
        <taxon>Metazoa</taxon>
        <taxon>Chordata</taxon>
        <taxon>Craniata</taxon>
        <taxon>Vertebrata</taxon>
        <taxon>Euteleostomi</taxon>
        <taxon>Actinopterygii</taxon>
        <taxon>Neopterygii</taxon>
        <taxon>Teleostei</taxon>
        <taxon>Notacanthiformes</taxon>
        <taxon>Halosauridae</taxon>
        <taxon>Aldrovandia</taxon>
    </lineage>
</organism>
<protein>
    <submittedName>
        <fullName evidence="3">Uncharacterized protein</fullName>
    </submittedName>
</protein>
<name>A0AAD7R1K1_9TELE</name>
<evidence type="ECO:0000256" key="1">
    <source>
        <dbReference type="SAM" id="Coils"/>
    </source>
</evidence>
<keyword evidence="4" id="KW-1185">Reference proteome</keyword>
<dbReference type="Proteomes" id="UP001221898">
    <property type="component" value="Unassembled WGS sequence"/>
</dbReference>
<feature type="coiled-coil region" evidence="1">
    <location>
        <begin position="1"/>
        <end position="52"/>
    </location>
</feature>
<reference evidence="3" key="1">
    <citation type="journal article" date="2023" name="Science">
        <title>Genome structures resolve the early diversification of teleost fishes.</title>
        <authorList>
            <person name="Parey E."/>
            <person name="Louis A."/>
            <person name="Montfort J."/>
            <person name="Bouchez O."/>
            <person name="Roques C."/>
            <person name="Iampietro C."/>
            <person name="Lluch J."/>
            <person name="Castinel A."/>
            <person name="Donnadieu C."/>
            <person name="Desvignes T."/>
            <person name="Floi Bucao C."/>
            <person name="Jouanno E."/>
            <person name="Wen M."/>
            <person name="Mejri S."/>
            <person name="Dirks R."/>
            <person name="Jansen H."/>
            <person name="Henkel C."/>
            <person name="Chen W.J."/>
            <person name="Zahm M."/>
            <person name="Cabau C."/>
            <person name="Klopp C."/>
            <person name="Thompson A.W."/>
            <person name="Robinson-Rechavi M."/>
            <person name="Braasch I."/>
            <person name="Lecointre G."/>
            <person name="Bobe J."/>
            <person name="Postlethwait J.H."/>
            <person name="Berthelot C."/>
            <person name="Roest Crollius H."/>
            <person name="Guiguen Y."/>
        </authorList>
    </citation>
    <scope>NUCLEOTIDE SEQUENCE</scope>
    <source>
        <strain evidence="3">NC1722</strain>
    </source>
</reference>
<dbReference type="EMBL" id="JAINUG010001758">
    <property type="protein sequence ID" value="KAJ8353064.1"/>
    <property type="molecule type" value="Genomic_DNA"/>
</dbReference>
<comment type="caution">
    <text evidence="3">The sequence shown here is derived from an EMBL/GenBank/DDBJ whole genome shotgun (WGS) entry which is preliminary data.</text>
</comment>
<sequence>MEEIRKSLNFMSEELSKVARQQTTLLELTNEVKQLKNLKKEKDKKTDSIERRIDDLEQYSRMEDTKHRTYARSAAGGRQDEDAPTAEQQSREWQVINFLESKNINIESNSIAACHALPRRDSKTKPAIIVRFVNLTKKNADIARHARNLRKQNKIRATWTRNCKVMIRRNGSPGEATVIT</sequence>
<feature type="region of interest" description="Disordered" evidence="2">
    <location>
        <begin position="60"/>
        <end position="90"/>
    </location>
</feature>
<accession>A0AAD7R1K1</accession>
<keyword evidence="1" id="KW-0175">Coiled coil</keyword>